<dbReference type="GO" id="GO:0004632">
    <property type="term" value="F:phosphopantothenate--cysteine ligase activity"/>
    <property type="evidence" value="ECO:0007669"/>
    <property type="project" value="UniProtKB-EC"/>
</dbReference>
<reference evidence="2 3" key="1">
    <citation type="submission" date="2019-03" db="EMBL/GenBank/DDBJ databases">
        <title>Whole genome sequence of a novel Rubrobacter taiwanensis strain, isolated from Yellowstone National Park.</title>
        <authorList>
            <person name="Freed S."/>
            <person name="Ramaley R.F."/>
            <person name="Kyndt J.A."/>
        </authorList>
    </citation>
    <scope>NUCLEOTIDE SEQUENCE [LARGE SCALE GENOMIC DNA]</scope>
    <source>
        <strain evidence="2 3">Yellowstone</strain>
    </source>
</reference>
<dbReference type="SUPFAM" id="SSF102645">
    <property type="entry name" value="CoaB-like"/>
    <property type="match status" value="1"/>
</dbReference>
<accession>A0A4R1BIZ8</accession>
<evidence type="ECO:0000313" key="2">
    <source>
        <dbReference type="EMBL" id="TCJ17280.1"/>
    </source>
</evidence>
<dbReference type="EMBL" id="SKBU01000014">
    <property type="protein sequence ID" value="TCJ17280.1"/>
    <property type="molecule type" value="Genomic_DNA"/>
</dbReference>
<name>A0A4R1BIZ8_9ACTN</name>
<dbReference type="InterPro" id="IPR036551">
    <property type="entry name" value="Flavin_trans-like"/>
</dbReference>
<dbReference type="GO" id="GO:0010181">
    <property type="term" value="F:FMN binding"/>
    <property type="evidence" value="ECO:0007669"/>
    <property type="project" value="InterPro"/>
</dbReference>
<organism evidence="2 3">
    <name type="scientific">Rubrobacter taiwanensis</name>
    <dbReference type="NCBI Taxonomy" id="185139"/>
    <lineage>
        <taxon>Bacteria</taxon>
        <taxon>Bacillati</taxon>
        <taxon>Actinomycetota</taxon>
        <taxon>Rubrobacteria</taxon>
        <taxon>Rubrobacterales</taxon>
        <taxon>Rubrobacteraceae</taxon>
        <taxon>Rubrobacter</taxon>
    </lineage>
</organism>
<feature type="domain" description="DNA/pantothenate metabolism flavoprotein C-terminal" evidence="1">
    <location>
        <begin position="143"/>
        <end position="348"/>
    </location>
</feature>
<dbReference type="AlphaFoldDB" id="A0A4R1BIZ8"/>
<keyword evidence="2" id="KW-0436">Ligase</keyword>
<dbReference type="GO" id="GO:0015937">
    <property type="term" value="P:coenzyme A biosynthetic process"/>
    <property type="evidence" value="ECO:0007669"/>
    <property type="project" value="InterPro"/>
</dbReference>
<dbReference type="InterPro" id="IPR035929">
    <property type="entry name" value="CoaB-like_sf"/>
</dbReference>
<dbReference type="InterPro" id="IPR007085">
    <property type="entry name" value="DNA/pantothenate-metab_flavo_C"/>
</dbReference>
<dbReference type="NCBIfam" id="TIGR00521">
    <property type="entry name" value="coaBC_dfp"/>
    <property type="match status" value="1"/>
</dbReference>
<dbReference type="EC" id="6.3.2.5" evidence="2"/>
<evidence type="ECO:0000313" key="3">
    <source>
        <dbReference type="Proteomes" id="UP000295244"/>
    </source>
</evidence>
<dbReference type="SUPFAM" id="SSF52507">
    <property type="entry name" value="Homo-oligomeric flavin-containing Cys decarboxylases, HFCD"/>
    <property type="match status" value="1"/>
</dbReference>
<dbReference type="GO" id="GO:0015941">
    <property type="term" value="P:pantothenate catabolic process"/>
    <property type="evidence" value="ECO:0007669"/>
    <property type="project" value="InterPro"/>
</dbReference>
<dbReference type="OrthoDB" id="9802554at2"/>
<comment type="caution">
    <text evidence="2">The sequence shown here is derived from an EMBL/GenBank/DDBJ whole genome shotgun (WGS) entry which is preliminary data.</text>
</comment>
<dbReference type="InterPro" id="IPR005252">
    <property type="entry name" value="CoaBC"/>
</dbReference>
<dbReference type="Proteomes" id="UP000295244">
    <property type="component" value="Unassembled WGS sequence"/>
</dbReference>
<dbReference type="EC" id="4.1.1.36" evidence="2"/>
<dbReference type="Pfam" id="PF04127">
    <property type="entry name" value="DFP"/>
    <property type="match status" value="1"/>
</dbReference>
<keyword evidence="2" id="KW-0456">Lyase</keyword>
<dbReference type="GO" id="GO:0004633">
    <property type="term" value="F:phosphopantothenoylcysteine decarboxylase activity"/>
    <property type="evidence" value="ECO:0007669"/>
    <property type="project" value="UniProtKB-EC"/>
</dbReference>
<dbReference type="RefSeq" id="WP_132690367.1">
    <property type="nucleotide sequence ID" value="NZ_SKBU01000014.1"/>
</dbReference>
<gene>
    <name evidence="2" type="primary">coaBC</name>
    <name evidence="2" type="ORF">E0L93_07015</name>
</gene>
<dbReference type="Gene3D" id="3.40.50.1950">
    <property type="entry name" value="Flavin prenyltransferase-like"/>
    <property type="match status" value="1"/>
</dbReference>
<sequence length="357" mass="37395">MGALRGPALARLLTEAGYGVKPLLAPGAERFVGPAAFAAAGVPLSGPPEDPDAVAFAPAGPDVLSRLAWGVADAPTFEKALSGRRGCVVALEMDAGTLAHPAVRRNIRRVRESGCRVLEPEGGRMAPPGGIAAALFRSLGGELAGRRIVVTAGGTREPLDAVRFIGNRSSGKMGLAVAREALARGADVSVVAANLGTPEPGVEWIPVETVAEMERAVLGAVAEADALIMAAAVSDFTPAAPGRGKVRRREGLKVEFRSTPDILARVRESFPHLFMIGFAAAFGDPLPDAREKLERKGADIIVGNDISRPEIGFGSDENEVCIVSRGEERRVGRASKREIARVILDVLISELNRKGQT</sequence>
<dbReference type="Gene3D" id="3.40.50.10300">
    <property type="entry name" value="CoaB-like"/>
    <property type="match status" value="1"/>
</dbReference>
<proteinExistence type="predicted"/>
<evidence type="ECO:0000259" key="1">
    <source>
        <dbReference type="Pfam" id="PF04127"/>
    </source>
</evidence>
<keyword evidence="3" id="KW-1185">Reference proteome</keyword>
<protein>
    <submittedName>
        <fullName evidence="2">Bifunctional phosphopantothenoylcysteine decarboxylase/phosphopantothenate--cysteine ligase CoaBC</fullName>
        <ecNumber evidence="2">4.1.1.36</ecNumber>
        <ecNumber evidence="2">6.3.2.5</ecNumber>
    </submittedName>
</protein>